<dbReference type="Proteomes" id="UP000647491">
    <property type="component" value="Unassembled WGS sequence"/>
</dbReference>
<reference evidence="3 4" key="1">
    <citation type="submission" date="2020-08" db="EMBL/GenBank/DDBJ databases">
        <title>Genome public.</title>
        <authorList>
            <person name="Liu C."/>
            <person name="Sun Q."/>
        </authorList>
    </citation>
    <scope>NUCLEOTIDE SEQUENCE [LARGE SCALE GENOMIC DNA]</scope>
    <source>
        <strain evidence="3 4">BX10</strain>
    </source>
</reference>
<keyword evidence="2" id="KW-0812">Transmembrane</keyword>
<dbReference type="RefSeq" id="WP_262427130.1">
    <property type="nucleotide sequence ID" value="NZ_JACRTJ010000011.1"/>
</dbReference>
<organism evidence="3 4">
    <name type="scientific">Enterocloster hominis</name>
    <name type="common">ex Liu et al. 2021</name>
    <dbReference type="NCBI Taxonomy" id="2763663"/>
    <lineage>
        <taxon>Bacteria</taxon>
        <taxon>Bacillati</taxon>
        <taxon>Bacillota</taxon>
        <taxon>Clostridia</taxon>
        <taxon>Lachnospirales</taxon>
        <taxon>Lachnospiraceae</taxon>
        <taxon>Enterocloster</taxon>
    </lineage>
</organism>
<keyword evidence="4" id="KW-1185">Reference proteome</keyword>
<proteinExistence type="predicted"/>
<accession>A0ABR7NRC0</accession>
<evidence type="ECO:0000313" key="3">
    <source>
        <dbReference type="EMBL" id="MBC8598543.1"/>
    </source>
</evidence>
<evidence type="ECO:0000313" key="4">
    <source>
        <dbReference type="Proteomes" id="UP000647491"/>
    </source>
</evidence>
<feature type="compositionally biased region" description="Acidic residues" evidence="1">
    <location>
        <begin position="374"/>
        <end position="385"/>
    </location>
</feature>
<feature type="region of interest" description="Disordered" evidence="1">
    <location>
        <begin position="369"/>
        <end position="389"/>
    </location>
</feature>
<name>A0ABR7NRC0_9FIRM</name>
<evidence type="ECO:0000256" key="1">
    <source>
        <dbReference type="SAM" id="MobiDB-lite"/>
    </source>
</evidence>
<evidence type="ECO:0008006" key="5">
    <source>
        <dbReference type="Google" id="ProtNLM"/>
    </source>
</evidence>
<dbReference type="EMBL" id="JACRTJ010000011">
    <property type="protein sequence ID" value="MBC8598543.1"/>
    <property type="molecule type" value="Genomic_DNA"/>
</dbReference>
<protein>
    <recommendedName>
        <fullName evidence="5">DUF4179 domain-containing protein</fullName>
    </recommendedName>
</protein>
<gene>
    <name evidence="3" type="ORF">H8708_04740</name>
</gene>
<keyword evidence="2" id="KW-1133">Transmembrane helix</keyword>
<sequence>MSKNWPGEIEEKLILTDDPHHKIPYSGSDGIKEKFYAKTKNRKKVPKRVLILAATLLIASISAFAGRNLWHVTNPGTYEGDYLKVEETKHISFDESINDPTVNESVASAANPDESQASDETQVFDDRYFLAQTARTVQILSCGKNDLNGRDMTIRYQTNEIYERAEAEVSFQLEEKPVNVRFDRESGYLIGISYWPGEAIEDKEQMSESDVVFTAMDWYEKLHFPQGYLYNNLTKMDDHMWFLDFSRQVEIEVEGEKLSLSNPYETVRLGIDPCNGALVLANVFYIPLLDDHEEDMKVLTKEEAMRIAIWYYGKLRAYTDAEIKGLLAHAENAEENLKNITIFADVCIALPRYESLMDPAGASVLKETNAAGAEETDAGSTEETDNTVTVRTNDKMLSYRNSKVSRLAWKVSFEKVNNLFTDRCDIAVDLYTGEVIAVESTK</sequence>
<evidence type="ECO:0000256" key="2">
    <source>
        <dbReference type="SAM" id="Phobius"/>
    </source>
</evidence>
<comment type="caution">
    <text evidence="3">The sequence shown here is derived from an EMBL/GenBank/DDBJ whole genome shotgun (WGS) entry which is preliminary data.</text>
</comment>
<keyword evidence="2" id="KW-0472">Membrane</keyword>
<feature type="transmembrane region" description="Helical" evidence="2">
    <location>
        <begin position="49"/>
        <end position="70"/>
    </location>
</feature>